<dbReference type="SUPFAM" id="SSF52833">
    <property type="entry name" value="Thioredoxin-like"/>
    <property type="match status" value="1"/>
</dbReference>
<dbReference type="Pfam" id="PF02798">
    <property type="entry name" value="GST_N"/>
    <property type="match status" value="1"/>
</dbReference>
<keyword evidence="9" id="KW-1185">Reference proteome</keyword>
<dbReference type="InterPro" id="IPR036282">
    <property type="entry name" value="Glutathione-S-Trfase_C_sf"/>
</dbReference>
<keyword evidence="4" id="KW-0808">Transferase</keyword>
<dbReference type="Pfam" id="PF14497">
    <property type="entry name" value="GST_C_3"/>
    <property type="match status" value="1"/>
</dbReference>
<accession>A0AAW1SSK9</accession>
<evidence type="ECO:0000313" key="8">
    <source>
        <dbReference type="EMBL" id="KAK9857201.1"/>
    </source>
</evidence>
<dbReference type="EMBL" id="JALJOV010000980">
    <property type="protein sequence ID" value="KAK9857201.1"/>
    <property type="molecule type" value="Genomic_DNA"/>
</dbReference>
<feature type="domain" description="GST C-terminal" evidence="7">
    <location>
        <begin position="79"/>
        <end position="212"/>
    </location>
</feature>
<comment type="function">
    <text evidence="1">Conjugation of reduced glutathione to a wide number of exogenous and endogenous hydrophobic electrophiles.</text>
</comment>
<dbReference type="PANTHER" id="PTHR11571:SF222">
    <property type="entry name" value="GLUTATHIONE TRANSFERASE"/>
    <property type="match status" value="1"/>
</dbReference>
<dbReference type="PROSITE" id="PS50405">
    <property type="entry name" value="GST_CTER"/>
    <property type="match status" value="1"/>
</dbReference>
<evidence type="ECO:0000259" key="7">
    <source>
        <dbReference type="PROSITE" id="PS50405"/>
    </source>
</evidence>
<name>A0AAW1SSK9_9CHLO</name>
<comment type="caution">
    <text evidence="8">The sequence shown here is derived from an EMBL/GenBank/DDBJ whole genome shotgun (WGS) entry which is preliminary data.</text>
</comment>
<dbReference type="SUPFAM" id="SSF47616">
    <property type="entry name" value="GST C-terminal domain-like"/>
    <property type="match status" value="1"/>
</dbReference>
<dbReference type="InterPro" id="IPR004046">
    <property type="entry name" value="GST_C"/>
</dbReference>
<sequence length="217" mass="23951">MATLYYLPFRGRAEPVKLALASQGVAFKFEPIDRQQIQDLNHFKLGQVPVYSDDEIPFLTQSKAILRHLGRKYKLYGSSRQDQAAIDEAVDAVEDLQLKYASLIYVAELADDAKTTYWSSHGDPNTKKGRNGGAHIAFLAALVASGSEGHIIAGSLTIADLAIFNILDNHLRIFQAEITEAYPELIKFHQHIAAVPAIRSYLGSEQRLKQNTGNGLG</sequence>
<feature type="domain" description="GST N-terminal" evidence="6">
    <location>
        <begin position="1"/>
        <end position="77"/>
    </location>
</feature>
<dbReference type="Proteomes" id="UP001485043">
    <property type="component" value="Unassembled WGS sequence"/>
</dbReference>
<dbReference type="InterPro" id="IPR010987">
    <property type="entry name" value="Glutathione-S-Trfase_C-like"/>
</dbReference>
<dbReference type="SFLD" id="SFLDS00019">
    <property type="entry name" value="Glutathione_Transferase_(cytos"/>
    <property type="match status" value="1"/>
</dbReference>
<evidence type="ECO:0000256" key="5">
    <source>
        <dbReference type="ARBA" id="ARBA00047960"/>
    </source>
</evidence>
<comment type="similarity">
    <text evidence="2">Belongs to the GST superfamily. Mu family.</text>
</comment>
<evidence type="ECO:0000256" key="3">
    <source>
        <dbReference type="ARBA" id="ARBA00012452"/>
    </source>
</evidence>
<organism evidence="8 9">
    <name type="scientific">Apatococcus fuscideae</name>
    <dbReference type="NCBI Taxonomy" id="2026836"/>
    <lineage>
        <taxon>Eukaryota</taxon>
        <taxon>Viridiplantae</taxon>
        <taxon>Chlorophyta</taxon>
        <taxon>core chlorophytes</taxon>
        <taxon>Trebouxiophyceae</taxon>
        <taxon>Chlorellales</taxon>
        <taxon>Chlorellaceae</taxon>
        <taxon>Apatococcus</taxon>
    </lineage>
</organism>
<evidence type="ECO:0000256" key="2">
    <source>
        <dbReference type="ARBA" id="ARBA00005861"/>
    </source>
</evidence>
<comment type="catalytic activity">
    <reaction evidence="5">
        <text>RX + glutathione = an S-substituted glutathione + a halide anion + H(+)</text>
        <dbReference type="Rhea" id="RHEA:16437"/>
        <dbReference type="ChEBI" id="CHEBI:15378"/>
        <dbReference type="ChEBI" id="CHEBI:16042"/>
        <dbReference type="ChEBI" id="CHEBI:17792"/>
        <dbReference type="ChEBI" id="CHEBI:57925"/>
        <dbReference type="ChEBI" id="CHEBI:90779"/>
        <dbReference type="EC" id="2.5.1.18"/>
    </reaction>
</comment>
<dbReference type="InterPro" id="IPR004045">
    <property type="entry name" value="Glutathione_S-Trfase_N"/>
</dbReference>
<evidence type="ECO:0000256" key="4">
    <source>
        <dbReference type="ARBA" id="ARBA00022679"/>
    </source>
</evidence>
<dbReference type="Gene3D" id="1.20.1050.10">
    <property type="match status" value="1"/>
</dbReference>
<dbReference type="EC" id="2.5.1.18" evidence="3"/>
<protein>
    <recommendedName>
        <fullName evidence="3">glutathione transferase</fullName>
        <ecNumber evidence="3">2.5.1.18</ecNumber>
    </recommendedName>
</protein>
<evidence type="ECO:0000259" key="6">
    <source>
        <dbReference type="PROSITE" id="PS50404"/>
    </source>
</evidence>
<evidence type="ECO:0000313" key="9">
    <source>
        <dbReference type="Proteomes" id="UP001485043"/>
    </source>
</evidence>
<gene>
    <name evidence="8" type="ORF">WJX84_000397</name>
</gene>
<dbReference type="Gene3D" id="3.40.30.10">
    <property type="entry name" value="Glutaredoxin"/>
    <property type="match status" value="1"/>
</dbReference>
<dbReference type="InterPro" id="IPR036249">
    <property type="entry name" value="Thioredoxin-like_sf"/>
</dbReference>
<proteinExistence type="inferred from homology"/>
<dbReference type="GO" id="GO:0006749">
    <property type="term" value="P:glutathione metabolic process"/>
    <property type="evidence" value="ECO:0007669"/>
    <property type="project" value="TreeGrafter"/>
</dbReference>
<dbReference type="AlphaFoldDB" id="A0AAW1SSK9"/>
<dbReference type="PANTHER" id="PTHR11571">
    <property type="entry name" value="GLUTATHIONE S-TRANSFERASE"/>
    <property type="match status" value="1"/>
</dbReference>
<evidence type="ECO:0000256" key="1">
    <source>
        <dbReference type="ARBA" id="ARBA00003701"/>
    </source>
</evidence>
<reference evidence="8 9" key="1">
    <citation type="journal article" date="2024" name="Nat. Commun.">
        <title>Phylogenomics reveals the evolutionary origins of lichenization in chlorophyte algae.</title>
        <authorList>
            <person name="Puginier C."/>
            <person name="Libourel C."/>
            <person name="Otte J."/>
            <person name="Skaloud P."/>
            <person name="Haon M."/>
            <person name="Grisel S."/>
            <person name="Petersen M."/>
            <person name="Berrin J.G."/>
            <person name="Delaux P.M."/>
            <person name="Dal Grande F."/>
            <person name="Keller J."/>
        </authorList>
    </citation>
    <scope>NUCLEOTIDE SEQUENCE [LARGE SCALE GENOMIC DNA]</scope>
    <source>
        <strain evidence="8 9">SAG 2523</strain>
    </source>
</reference>
<dbReference type="InterPro" id="IPR050213">
    <property type="entry name" value="GST_superfamily"/>
</dbReference>
<dbReference type="GO" id="GO:0004364">
    <property type="term" value="F:glutathione transferase activity"/>
    <property type="evidence" value="ECO:0007669"/>
    <property type="project" value="UniProtKB-EC"/>
</dbReference>
<dbReference type="InterPro" id="IPR040079">
    <property type="entry name" value="Glutathione_S-Trfase"/>
</dbReference>
<dbReference type="PROSITE" id="PS50404">
    <property type="entry name" value="GST_NTER"/>
    <property type="match status" value="1"/>
</dbReference>